<gene>
    <name evidence="5" type="ORF">ASZ90_017646</name>
</gene>
<dbReference type="GO" id="GO:0008775">
    <property type="term" value="F:acetate CoA-transferase activity"/>
    <property type="evidence" value="ECO:0007669"/>
    <property type="project" value="InterPro"/>
</dbReference>
<sequence length="448" mass="49263">MSILNWKDQYNSKKTSYEEAAKCVKSGDFITTPLAVGACSGQMLDAIIDRHEELKDVIISDSLQIYPSKLYDPKLMAELDGRITYAPVFGIVTIRKMHATKVADYYQATTGDCADRYGERSNVIALMVSAPNAHGYVNLGPVCFYTADSIRYGRARGNLRTVIAEVNDQMPIVYGDNWMHVSEFDMIIERSQPIPTFKRGDATEVEKAIGDYVLELINDGDTIQMGLGGITEAVAAGLEGKKNLGILTEMLPQVLPQLIEKGIVDNSRKPLYKGISVASFCLGNQELYDFINENPSCQIFPGSYTNDPRFIAQHPNVVAMNTSLMIDFSGQSTAEAIGHTQISGVGGQLEFITGAYWSDGGKPINMLSAARTNPDGSLTSAIVPELPPGTPVSVPRMFTDYVITEYGVARLRYKSRRERALELISIAHPDLRAELKDSLKTRFYPGGK</sequence>
<dbReference type="GO" id="GO:0006083">
    <property type="term" value="P:acetate metabolic process"/>
    <property type="evidence" value="ECO:0007669"/>
    <property type="project" value="InterPro"/>
</dbReference>
<comment type="caution">
    <text evidence="5">The sequence shown here is derived from an EMBL/GenBank/DDBJ whole genome shotgun (WGS) entry which is preliminary data.</text>
</comment>
<proteinExistence type="inferred from homology"/>
<dbReference type="Gene3D" id="3.40.1080.20">
    <property type="entry name" value="Acetyl-CoA hydrolase/transferase C-terminal domain"/>
    <property type="match status" value="1"/>
</dbReference>
<evidence type="ECO:0000259" key="4">
    <source>
        <dbReference type="Pfam" id="PF13336"/>
    </source>
</evidence>
<reference evidence="5" key="1">
    <citation type="journal article" date="2015" name="Proc. Natl. Acad. Sci. U.S.A.">
        <title>Networks of energetic and metabolic interactions define dynamics in microbial communities.</title>
        <authorList>
            <person name="Embree M."/>
            <person name="Liu J.K."/>
            <person name="Al-Bassam M.M."/>
            <person name="Zengler K."/>
        </authorList>
    </citation>
    <scope>NUCLEOTIDE SEQUENCE</scope>
</reference>
<evidence type="ECO:0000256" key="1">
    <source>
        <dbReference type="ARBA" id="ARBA00009632"/>
    </source>
</evidence>
<dbReference type="AlphaFoldDB" id="A0A0W8E8L9"/>
<dbReference type="Gene3D" id="3.40.1080.10">
    <property type="entry name" value="Glutaconate Coenzyme A-transferase"/>
    <property type="match status" value="1"/>
</dbReference>
<keyword evidence="5" id="KW-0378">Hydrolase</keyword>
<dbReference type="EMBL" id="LNQE01001835">
    <property type="protein sequence ID" value="KUG04908.1"/>
    <property type="molecule type" value="Genomic_DNA"/>
</dbReference>
<feature type="domain" description="Acetyl-CoA hydrolase/transferase C-terminal" evidence="4">
    <location>
        <begin position="283"/>
        <end position="437"/>
    </location>
</feature>
<dbReference type="InterPro" id="IPR046433">
    <property type="entry name" value="ActCoA_hydro"/>
</dbReference>
<dbReference type="InterPro" id="IPR003702">
    <property type="entry name" value="ActCoA_hydro_N"/>
</dbReference>
<dbReference type="InterPro" id="IPR026888">
    <property type="entry name" value="AcetylCoA_hyd_C"/>
</dbReference>
<evidence type="ECO:0000259" key="3">
    <source>
        <dbReference type="Pfam" id="PF02550"/>
    </source>
</evidence>
<comment type="similarity">
    <text evidence="1">Belongs to the acetyl-CoA hydrolase/transferase family.</text>
</comment>
<dbReference type="SUPFAM" id="SSF100950">
    <property type="entry name" value="NagB/RpiA/CoA transferase-like"/>
    <property type="match status" value="2"/>
</dbReference>
<evidence type="ECO:0000256" key="2">
    <source>
        <dbReference type="ARBA" id="ARBA00022679"/>
    </source>
</evidence>
<accession>A0A0W8E8L9</accession>
<dbReference type="InterPro" id="IPR038460">
    <property type="entry name" value="AcetylCoA_hyd_C_sf"/>
</dbReference>
<name>A0A0W8E8L9_9ZZZZ</name>
<dbReference type="Pfam" id="PF02550">
    <property type="entry name" value="AcetylCoA_hydro"/>
    <property type="match status" value="1"/>
</dbReference>
<dbReference type="Pfam" id="PF13336">
    <property type="entry name" value="AcetylCoA_hyd_C"/>
    <property type="match status" value="1"/>
</dbReference>
<dbReference type="PANTHER" id="PTHR21432:SF20">
    <property type="entry name" value="ACETYL-COA HYDROLASE"/>
    <property type="match status" value="1"/>
</dbReference>
<dbReference type="PANTHER" id="PTHR21432">
    <property type="entry name" value="ACETYL-COA HYDROLASE-RELATED"/>
    <property type="match status" value="1"/>
</dbReference>
<protein>
    <submittedName>
        <fullName evidence="5">Acetyl-coa hydrolase/transferase</fullName>
    </submittedName>
</protein>
<dbReference type="InterPro" id="IPR037171">
    <property type="entry name" value="NagB/RpiA_transferase-like"/>
</dbReference>
<feature type="domain" description="Acetyl-CoA hydrolase/transferase N-terminal" evidence="3">
    <location>
        <begin position="8"/>
        <end position="191"/>
    </location>
</feature>
<keyword evidence="2 5" id="KW-0808">Transferase</keyword>
<dbReference type="Gene3D" id="3.30.750.70">
    <property type="entry name" value="4-hydroxybutyrate coenzyme like domains"/>
    <property type="match status" value="1"/>
</dbReference>
<organism evidence="5">
    <name type="scientific">hydrocarbon metagenome</name>
    <dbReference type="NCBI Taxonomy" id="938273"/>
    <lineage>
        <taxon>unclassified sequences</taxon>
        <taxon>metagenomes</taxon>
        <taxon>ecological metagenomes</taxon>
    </lineage>
</organism>
<evidence type="ECO:0000313" key="5">
    <source>
        <dbReference type="EMBL" id="KUG04908.1"/>
    </source>
</evidence>
<dbReference type="GO" id="GO:0016787">
    <property type="term" value="F:hydrolase activity"/>
    <property type="evidence" value="ECO:0007669"/>
    <property type="project" value="UniProtKB-KW"/>
</dbReference>